<organism evidence="2 3">
    <name type="scientific">Aestuariirhabdus litorea</name>
    <dbReference type="NCBI Taxonomy" id="2528527"/>
    <lineage>
        <taxon>Bacteria</taxon>
        <taxon>Pseudomonadati</taxon>
        <taxon>Pseudomonadota</taxon>
        <taxon>Gammaproteobacteria</taxon>
        <taxon>Oceanospirillales</taxon>
        <taxon>Aestuariirhabdaceae</taxon>
        <taxon>Aestuariirhabdus</taxon>
    </lineage>
</organism>
<evidence type="ECO:0000259" key="1">
    <source>
        <dbReference type="Pfam" id="PF04101"/>
    </source>
</evidence>
<dbReference type="Pfam" id="PF04101">
    <property type="entry name" value="Glyco_tran_28_C"/>
    <property type="match status" value="1"/>
</dbReference>
<sequence>MKQSIKPDARVLIYSHDSYGLGHLRRCHTIAHALVRHYKSISVLILTGSPIIGRFDFRARVDFVRIPGVIKLYDGDYTSLGLHIDLAQTLAIRESIIYSTALSFSPDIFLVDKEPLGLKGEVKHTLKMLKALGTTNVLGLRDVMDEAEALDREWQSKGIPEHLDALFDQVWVYGPKSMGNPLQGVSLPRPIDDKMRYTGYLNRRLPKAALNQPLPLEQPYLLVTTGGGGDGIELVDWVLRAYEQAETELPLPALIVLGPFMPSEERERFAARAACLQRVKVITFNNHLEGLIAKAEAVVSMGGYNTFCEILSFSKRAIIVPRKTPRLEQYIRASKAAECGLVQMVDPDDLDNTDTMISALKALSTTPPPTREMCKGMLNGIDNVVSTVYRIMCERGHNLQPNQPEE</sequence>
<reference evidence="2 3" key="1">
    <citation type="submission" date="2018-08" db="EMBL/GenBank/DDBJ databases">
        <authorList>
            <person name="Khan S.A."/>
        </authorList>
    </citation>
    <scope>NUCLEOTIDE SEQUENCE [LARGE SCALE GENOMIC DNA]</scope>
    <source>
        <strain evidence="2 3">GTF-13</strain>
    </source>
</reference>
<feature type="domain" description="Glycosyl transferase family 28 C-terminal" evidence="1">
    <location>
        <begin position="229"/>
        <end position="368"/>
    </location>
</feature>
<dbReference type="RefSeq" id="WP_125015174.1">
    <property type="nucleotide sequence ID" value="NZ_QWEZ01000001.1"/>
</dbReference>
<keyword evidence="3" id="KW-1185">Reference proteome</keyword>
<protein>
    <recommendedName>
        <fullName evidence="1">Glycosyl transferase family 28 C-terminal domain-containing protein</fullName>
    </recommendedName>
</protein>
<proteinExistence type="predicted"/>
<dbReference type="AlphaFoldDB" id="A0A3P3VQK8"/>
<dbReference type="Gene3D" id="3.40.50.2000">
    <property type="entry name" value="Glycogen Phosphorylase B"/>
    <property type="match status" value="1"/>
</dbReference>
<dbReference type="InterPro" id="IPR007235">
    <property type="entry name" value="Glyco_trans_28_C"/>
</dbReference>
<dbReference type="GO" id="GO:0016758">
    <property type="term" value="F:hexosyltransferase activity"/>
    <property type="evidence" value="ECO:0007669"/>
    <property type="project" value="InterPro"/>
</dbReference>
<dbReference type="Proteomes" id="UP000280792">
    <property type="component" value="Unassembled WGS sequence"/>
</dbReference>
<dbReference type="EMBL" id="QWEZ01000001">
    <property type="protein sequence ID" value="RRJ84744.1"/>
    <property type="molecule type" value="Genomic_DNA"/>
</dbReference>
<name>A0A3P3VQK8_9GAMM</name>
<dbReference type="PANTHER" id="PTHR21015">
    <property type="entry name" value="UDP-N-ACETYLGLUCOSAMINE--N-ACETYLMURAMYL-(PENTAPEPTIDE) PYROPHOSPHORYL-UNDECAPRENOL N-ACETYLGLUCOSAMINE TRANSFERASE 1"/>
    <property type="match status" value="1"/>
</dbReference>
<reference evidence="2 3" key="2">
    <citation type="submission" date="2018-12" db="EMBL/GenBank/DDBJ databases">
        <title>Simiduia agarivorans gen. nov., sp. nov., a marine, agarolytic bacterium isolated from shallow coastal water from Keelung, Taiwan.</title>
        <authorList>
            <person name="Shieh W.Y."/>
        </authorList>
    </citation>
    <scope>NUCLEOTIDE SEQUENCE [LARGE SCALE GENOMIC DNA]</scope>
    <source>
        <strain evidence="2 3">GTF-13</strain>
    </source>
</reference>
<evidence type="ECO:0000313" key="3">
    <source>
        <dbReference type="Proteomes" id="UP000280792"/>
    </source>
</evidence>
<dbReference type="SUPFAM" id="SSF53756">
    <property type="entry name" value="UDP-Glycosyltransferase/glycogen phosphorylase"/>
    <property type="match status" value="1"/>
</dbReference>
<accession>A0A3P3VQK8</accession>
<dbReference type="PANTHER" id="PTHR21015:SF28">
    <property type="entry name" value="SLL1722 PROTEIN"/>
    <property type="match status" value="1"/>
</dbReference>
<gene>
    <name evidence="2" type="ORF">D0544_06495</name>
</gene>
<evidence type="ECO:0000313" key="2">
    <source>
        <dbReference type="EMBL" id="RRJ84744.1"/>
    </source>
</evidence>
<comment type="caution">
    <text evidence="2">The sequence shown here is derived from an EMBL/GenBank/DDBJ whole genome shotgun (WGS) entry which is preliminary data.</text>
</comment>